<evidence type="ECO:0000313" key="3">
    <source>
        <dbReference type="EMBL" id="EHQ07481.1"/>
    </source>
</evidence>
<dbReference type="RefSeq" id="WP_002773399.1">
    <property type="nucleotide sequence ID" value="NZ_JH597773.1"/>
</dbReference>
<dbReference type="SUPFAM" id="SSF51338">
    <property type="entry name" value="Composite domain of metallo-dependent hydrolases"/>
    <property type="match status" value="1"/>
</dbReference>
<dbReference type="Pfam" id="PF01979">
    <property type="entry name" value="Amidohydro_1"/>
    <property type="match status" value="1"/>
</dbReference>
<evidence type="ECO:0000313" key="4">
    <source>
        <dbReference type="Proteomes" id="UP000005737"/>
    </source>
</evidence>
<protein>
    <submittedName>
        <fullName evidence="3">Amidohydrolase</fullName>
    </submittedName>
</protein>
<dbReference type="InterPro" id="IPR006680">
    <property type="entry name" value="Amidohydro-rel"/>
</dbReference>
<dbReference type="SUPFAM" id="SSF51556">
    <property type="entry name" value="Metallo-dependent hydrolases"/>
    <property type="match status" value="1"/>
</dbReference>
<dbReference type="GO" id="GO:0016810">
    <property type="term" value="F:hydrolase activity, acting on carbon-nitrogen (but not peptide) bonds"/>
    <property type="evidence" value="ECO:0007669"/>
    <property type="project" value="InterPro"/>
</dbReference>
<dbReference type="InterPro" id="IPR050287">
    <property type="entry name" value="MTA/SAH_deaminase"/>
</dbReference>
<evidence type="ECO:0000256" key="1">
    <source>
        <dbReference type="ARBA" id="ARBA00022801"/>
    </source>
</evidence>
<organism evidence="3 4">
    <name type="scientific">Leptonema illini DSM 21528</name>
    <dbReference type="NCBI Taxonomy" id="929563"/>
    <lineage>
        <taxon>Bacteria</taxon>
        <taxon>Pseudomonadati</taxon>
        <taxon>Spirochaetota</taxon>
        <taxon>Spirochaetia</taxon>
        <taxon>Leptospirales</taxon>
        <taxon>Leptospiraceae</taxon>
        <taxon>Leptonema</taxon>
    </lineage>
</organism>
<proteinExistence type="predicted"/>
<accession>H2CCM1</accession>
<dbReference type="PANTHER" id="PTHR43794">
    <property type="entry name" value="AMINOHYDROLASE SSNA-RELATED"/>
    <property type="match status" value="1"/>
</dbReference>
<dbReference type="STRING" id="183.GCA_002009735_01879"/>
<dbReference type="AlphaFoldDB" id="H2CCM1"/>
<feature type="domain" description="Amidohydrolase-related" evidence="2">
    <location>
        <begin position="178"/>
        <end position="321"/>
    </location>
</feature>
<dbReference type="InterPro" id="IPR032466">
    <property type="entry name" value="Metal_Hydrolase"/>
</dbReference>
<dbReference type="Gene3D" id="2.30.40.10">
    <property type="entry name" value="Urease, subunit C, domain 1"/>
    <property type="match status" value="1"/>
</dbReference>
<dbReference type="InterPro" id="IPR011059">
    <property type="entry name" value="Metal-dep_hydrolase_composite"/>
</dbReference>
<dbReference type="Proteomes" id="UP000005737">
    <property type="component" value="Unassembled WGS sequence"/>
</dbReference>
<name>H2CCM1_9LEPT</name>
<evidence type="ECO:0000259" key="2">
    <source>
        <dbReference type="Pfam" id="PF01979"/>
    </source>
</evidence>
<dbReference type="Gene3D" id="3.20.20.140">
    <property type="entry name" value="Metal-dependent hydrolases"/>
    <property type="match status" value="2"/>
</dbReference>
<dbReference type="HOGENOM" id="CLU_054741_0_0_12"/>
<sequence>MSHPQWQITNGWIPGYDERPVSVQIADQRIGRIVAEPAAAEISVDLHGLAILPAFINGHDNLLATYLPFQGRNWPHPTWLSWDNEIKASSLFAERMLVSPEDLYQLGAYRNILSGSVFVVDHIPDFVRRPFEKELPARLLSDFGIAHSVSAYALNWGKGIRAEYEYAVEHGLPFILHIAEGFDRDSKQSLRQLDEMGALGENTVLVHGLSLSDHDLDRIAAAGAHLVWCPSSNRFIYNARPPIEKAFSRGINVCLGTDSAMAGGPGMLQSLKSAMEELPSLDPLDLLAMATVNASQAFRLKDRGSLGAGQWADLVIFNRRPTDNLKEFIQTLELEDLFLVVREGIPVYGDASLEKLFQALSVQTDRISVHRTEKLVQRGMLDLLRRIRMQAGKEIFFPFLPVG</sequence>
<keyword evidence="1 3" id="KW-0378">Hydrolase</keyword>
<dbReference type="PANTHER" id="PTHR43794:SF11">
    <property type="entry name" value="AMIDOHYDROLASE-RELATED DOMAIN-CONTAINING PROTEIN"/>
    <property type="match status" value="1"/>
</dbReference>
<dbReference type="EMBL" id="JH597773">
    <property type="protein sequence ID" value="EHQ07481.1"/>
    <property type="molecule type" value="Genomic_DNA"/>
</dbReference>
<keyword evidence="4" id="KW-1185">Reference proteome</keyword>
<gene>
    <name evidence="3" type="ORF">Lepil_2810</name>
</gene>
<reference evidence="3 4" key="1">
    <citation type="submission" date="2011-10" db="EMBL/GenBank/DDBJ databases">
        <title>The Improved High-Quality Draft genome of Leptonema illini DSM 21528.</title>
        <authorList>
            <consortium name="US DOE Joint Genome Institute (JGI-PGF)"/>
            <person name="Lucas S."/>
            <person name="Copeland A."/>
            <person name="Lapidus A."/>
            <person name="Glavina del Rio T."/>
            <person name="Dalin E."/>
            <person name="Tice H."/>
            <person name="Bruce D."/>
            <person name="Goodwin L."/>
            <person name="Pitluck S."/>
            <person name="Peters L."/>
            <person name="Mikhailova N."/>
            <person name="Held B."/>
            <person name="Kyrpides N."/>
            <person name="Mavromatis K."/>
            <person name="Ivanova N."/>
            <person name="Markowitz V."/>
            <person name="Cheng J.-F."/>
            <person name="Hugenholtz P."/>
            <person name="Woyke T."/>
            <person name="Wu D."/>
            <person name="Gronow S."/>
            <person name="Wellnitz S."/>
            <person name="Brambilla E.-M."/>
            <person name="Klenk H.-P."/>
            <person name="Eisen J.A."/>
        </authorList>
    </citation>
    <scope>NUCLEOTIDE SEQUENCE [LARGE SCALE GENOMIC DNA]</scope>
    <source>
        <strain evidence="3 4">DSM 21528</strain>
    </source>
</reference>